<name>A0A7W8E3U7_9BACT</name>
<evidence type="ECO:0000313" key="1">
    <source>
        <dbReference type="EMBL" id="MBB5057604.1"/>
    </source>
</evidence>
<dbReference type="RefSeq" id="WP_184216630.1">
    <property type="nucleotide sequence ID" value="NZ_JACHIP010000003.1"/>
</dbReference>
<proteinExistence type="predicted"/>
<dbReference type="EMBL" id="JACHIP010000003">
    <property type="protein sequence ID" value="MBB5057604.1"/>
    <property type="molecule type" value="Genomic_DNA"/>
</dbReference>
<dbReference type="AlphaFoldDB" id="A0A7W8E3U7"/>
<reference evidence="1 2" key="1">
    <citation type="submission" date="2020-08" db="EMBL/GenBank/DDBJ databases">
        <title>Genomic Encyclopedia of Type Strains, Phase IV (KMG-V): Genome sequencing to study the core and pangenomes of soil and plant-associated prokaryotes.</title>
        <authorList>
            <person name="Whitman W."/>
        </authorList>
    </citation>
    <scope>NUCLEOTIDE SEQUENCE [LARGE SCALE GENOMIC DNA]</scope>
    <source>
        <strain evidence="1 2">M8UP14</strain>
    </source>
</reference>
<comment type="caution">
    <text evidence="1">The sequence shown here is derived from an EMBL/GenBank/DDBJ whole genome shotgun (WGS) entry which is preliminary data.</text>
</comment>
<gene>
    <name evidence="1" type="ORF">HDF16_002310</name>
</gene>
<keyword evidence="2" id="KW-1185">Reference proteome</keyword>
<organism evidence="1 2">
    <name type="scientific">Granulicella aggregans</name>
    <dbReference type="NCBI Taxonomy" id="474949"/>
    <lineage>
        <taxon>Bacteria</taxon>
        <taxon>Pseudomonadati</taxon>
        <taxon>Acidobacteriota</taxon>
        <taxon>Terriglobia</taxon>
        <taxon>Terriglobales</taxon>
        <taxon>Acidobacteriaceae</taxon>
        <taxon>Granulicella</taxon>
    </lineage>
</organism>
<evidence type="ECO:0000313" key="2">
    <source>
        <dbReference type="Proteomes" id="UP000540989"/>
    </source>
</evidence>
<accession>A0A7W8E3U7</accession>
<sequence length="146" mass="15842">MSLELTEVAKDWDWLADLKEFNLLAISPFGDLLLQDASGSICLLDINLGSLEAATEAGVNPSILFPMAFDDAIAAGYRKDGLHLSSGTCYGYKRQLVTGATMESANVYIATLSEYLSFMGSFHDQIKDVADGETVVLEVVNRKVVQ</sequence>
<protein>
    <submittedName>
        <fullName evidence="1">Uncharacterized protein</fullName>
    </submittedName>
</protein>
<dbReference type="Proteomes" id="UP000540989">
    <property type="component" value="Unassembled WGS sequence"/>
</dbReference>